<sequence>MDARQWPIFTVFLLCPASHPVCAPYPGACGRSMKAAGLLQLYNWQAAMSGDASLTGRKSLGDAGDWGDADRGRP</sequence>
<organism evidence="2 3">
    <name type="scientific">Pandoraea commovens</name>
    <dbReference type="NCBI Taxonomy" id="2508289"/>
    <lineage>
        <taxon>Bacteria</taxon>
        <taxon>Pseudomonadati</taxon>
        <taxon>Pseudomonadota</taxon>
        <taxon>Betaproteobacteria</taxon>
        <taxon>Burkholderiales</taxon>
        <taxon>Burkholderiaceae</taxon>
        <taxon>Pandoraea</taxon>
    </lineage>
</organism>
<feature type="region of interest" description="Disordered" evidence="1">
    <location>
        <begin position="53"/>
        <end position="74"/>
    </location>
</feature>
<dbReference type="EMBL" id="CABPSA010000002">
    <property type="protein sequence ID" value="VVD94325.1"/>
    <property type="molecule type" value="Genomic_DNA"/>
</dbReference>
<evidence type="ECO:0000313" key="3">
    <source>
        <dbReference type="Proteomes" id="UP000343335"/>
    </source>
</evidence>
<accession>A0A5E4U2I3</accession>
<dbReference type="AlphaFoldDB" id="A0A5E4U2I3"/>
<name>A0A5E4U2I3_9BURK</name>
<reference evidence="2 3" key="1">
    <citation type="submission" date="2019-08" db="EMBL/GenBank/DDBJ databases">
        <authorList>
            <person name="Peeters C."/>
        </authorList>
    </citation>
    <scope>NUCLEOTIDE SEQUENCE [LARGE SCALE GENOMIC DNA]</scope>
    <source>
        <strain evidence="2 3">LMG 31010</strain>
    </source>
</reference>
<protein>
    <submittedName>
        <fullName evidence="2">Uncharacterized protein</fullName>
    </submittedName>
</protein>
<gene>
    <name evidence="2" type="ORF">PCO31010_01809</name>
</gene>
<evidence type="ECO:0000313" key="2">
    <source>
        <dbReference type="EMBL" id="VVD94325.1"/>
    </source>
</evidence>
<proteinExistence type="predicted"/>
<dbReference type="Proteomes" id="UP000343335">
    <property type="component" value="Unassembled WGS sequence"/>
</dbReference>
<evidence type="ECO:0000256" key="1">
    <source>
        <dbReference type="SAM" id="MobiDB-lite"/>
    </source>
</evidence>